<dbReference type="AlphaFoldDB" id="A0A2Z4IWY2"/>
<gene>
    <name evidence="2" type="ORF">DN051_08700</name>
</gene>
<dbReference type="KEGG" id="scad:DN051_08700"/>
<feature type="region of interest" description="Disordered" evidence="1">
    <location>
        <begin position="59"/>
        <end position="78"/>
    </location>
</feature>
<sequence>MPDSTHAYITITGTRDDKVTVTGSGGAWTTEYEGPADRFERLYLKRDLSALSGRTRDLVRECPPTTSSTWDRARRAAG</sequence>
<evidence type="ECO:0000256" key="1">
    <source>
        <dbReference type="SAM" id="MobiDB-lite"/>
    </source>
</evidence>
<dbReference type="RefSeq" id="WP_112438435.1">
    <property type="nucleotide sequence ID" value="NZ_CP030073.1"/>
</dbReference>
<reference evidence="2 3" key="1">
    <citation type="journal article" date="2019" name="Int. J. Syst. Evol. Microbiol.">
        <title>Streptomyces cadmiisoli sp. nov., a novel actinomycete isolated from cadmium-contaminated soil.</title>
        <authorList>
            <person name="Li K."/>
            <person name="Tang X."/>
            <person name="Zhao J."/>
            <person name="Guo Y."/>
            <person name="Tang Y."/>
            <person name="Gao J."/>
        </authorList>
    </citation>
    <scope>NUCLEOTIDE SEQUENCE [LARGE SCALE GENOMIC DNA]</scope>
    <source>
        <strain evidence="2 3">ZFG47</strain>
    </source>
</reference>
<organism evidence="2 3">
    <name type="scientific">Streptomyces cadmiisoli</name>
    <dbReference type="NCBI Taxonomy" id="2184053"/>
    <lineage>
        <taxon>Bacteria</taxon>
        <taxon>Bacillati</taxon>
        <taxon>Actinomycetota</taxon>
        <taxon>Actinomycetes</taxon>
        <taxon>Kitasatosporales</taxon>
        <taxon>Streptomycetaceae</taxon>
        <taxon>Streptomyces</taxon>
        <taxon>Streptomyces aurantiacus group</taxon>
    </lineage>
</organism>
<accession>A0A2Z4IWY2</accession>
<evidence type="ECO:0000313" key="2">
    <source>
        <dbReference type="EMBL" id="AWW36693.1"/>
    </source>
</evidence>
<dbReference type="EMBL" id="CP030073">
    <property type="protein sequence ID" value="AWW36693.1"/>
    <property type="molecule type" value="Genomic_DNA"/>
</dbReference>
<evidence type="ECO:0000313" key="3">
    <source>
        <dbReference type="Proteomes" id="UP000249616"/>
    </source>
</evidence>
<proteinExistence type="predicted"/>
<protein>
    <submittedName>
        <fullName evidence="2">Uncharacterized protein</fullName>
    </submittedName>
</protein>
<keyword evidence="3" id="KW-1185">Reference proteome</keyword>
<dbReference type="Proteomes" id="UP000249616">
    <property type="component" value="Chromosome"/>
</dbReference>
<name>A0A2Z4IWY2_9ACTN</name>